<dbReference type="InterPro" id="IPR002939">
    <property type="entry name" value="DnaJ_C"/>
</dbReference>
<dbReference type="PRINTS" id="PR00625">
    <property type="entry name" value="JDOMAIN"/>
</dbReference>
<dbReference type="SUPFAM" id="SSF46565">
    <property type="entry name" value="Chaperone J-domain"/>
    <property type="match status" value="1"/>
</dbReference>
<dbReference type="CDD" id="cd10747">
    <property type="entry name" value="DnaJ_C"/>
    <property type="match status" value="1"/>
</dbReference>
<protein>
    <submittedName>
        <fullName evidence="3">DnaJ-like protein subfamily B member 13</fullName>
    </submittedName>
</protein>
<keyword evidence="4" id="KW-1185">Reference proteome</keyword>
<dbReference type="InterPro" id="IPR018253">
    <property type="entry name" value="DnaJ_domain_CS"/>
</dbReference>
<dbReference type="InterPro" id="IPR051339">
    <property type="entry name" value="DnaJ_subfamily_B"/>
</dbReference>
<sequence>MKHDYYAVLGVEPTATGAAIHASYRRHALAYHPQKQHEDPQRVRSLFYQINEAYDVLKDRLLRALYDQLGYDGLTTKFNSIPGHPYGYRYHGRPLKTFEDHFGTTHAYADAYAPRDSANEYHLYADIFRARAKDTLPPIMLDLEVTLEELFHGSIREVEYTRIVVNEDEASLLEEKVTRDIHVRPGWRTGTRIVFDKAGNQGKDKIPSDVIVYLVELPHQRYFRDGNDLRMKIEVDLLVALCGGDITVTSIDDTPIRIEETNVIKPGSSRNIPGFGMPIAGDLTTRGDLHLDYFVNFPIDMDLARREMIASALKSRQKKPAVPTTLIGVTGFDPKHRFVGHTSKETAPEEPLNFFITEEFLTT</sequence>
<name>A0A9X6NAI1_HYPEX</name>
<dbReference type="GO" id="GO:0051087">
    <property type="term" value="F:protein-folding chaperone binding"/>
    <property type="evidence" value="ECO:0007669"/>
    <property type="project" value="TreeGrafter"/>
</dbReference>
<dbReference type="GO" id="GO:0005829">
    <property type="term" value="C:cytosol"/>
    <property type="evidence" value="ECO:0007669"/>
    <property type="project" value="TreeGrafter"/>
</dbReference>
<dbReference type="PROSITE" id="PS50076">
    <property type="entry name" value="DNAJ_2"/>
    <property type="match status" value="1"/>
</dbReference>
<accession>A0A9X6NAI1</accession>
<organism evidence="3 4">
    <name type="scientific">Hypsibius exemplaris</name>
    <name type="common">Freshwater tardigrade</name>
    <dbReference type="NCBI Taxonomy" id="2072580"/>
    <lineage>
        <taxon>Eukaryota</taxon>
        <taxon>Metazoa</taxon>
        <taxon>Ecdysozoa</taxon>
        <taxon>Tardigrada</taxon>
        <taxon>Eutardigrada</taxon>
        <taxon>Parachela</taxon>
        <taxon>Hypsibioidea</taxon>
        <taxon>Hypsibiidae</taxon>
        <taxon>Hypsibius</taxon>
    </lineage>
</organism>
<dbReference type="OrthoDB" id="550424at2759"/>
<evidence type="ECO:0000313" key="4">
    <source>
        <dbReference type="Proteomes" id="UP000192578"/>
    </source>
</evidence>
<dbReference type="Proteomes" id="UP000192578">
    <property type="component" value="Unassembled WGS sequence"/>
</dbReference>
<evidence type="ECO:0000313" key="3">
    <source>
        <dbReference type="EMBL" id="OWA49873.1"/>
    </source>
</evidence>
<comment type="caution">
    <text evidence="3">The sequence shown here is derived from an EMBL/GenBank/DDBJ whole genome shotgun (WGS) entry which is preliminary data.</text>
</comment>
<dbReference type="InterPro" id="IPR036869">
    <property type="entry name" value="J_dom_sf"/>
</dbReference>
<dbReference type="PANTHER" id="PTHR24078">
    <property type="entry name" value="DNAJ HOMOLOG SUBFAMILY C MEMBER"/>
    <property type="match status" value="1"/>
</dbReference>
<dbReference type="GO" id="GO:0006457">
    <property type="term" value="P:protein folding"/>
    <property type="evidence" value="ECO:0007669"/>
    <property type="project" value="InterPro"/>
</dbReference>
<gene>
    <name evidence="3" type="ORF">BV898_14410</name>
</gene>
<dbReference type="AlphaFoldDB" id="A0A9X6NAI1"/>
<dbReference type="Gene3D" id="2.60.260.20">
    <property type="entry name" value="Urease metallochaperone UreE, N-terminal domain"/>
    <property type="match status" value="2"/>
</dbReference>
<keyword evidence="1" id="KW-0143">Chaperone</keyword>
<dbReference type="SMART" id="SM00271">
    <property type="entry name" value="DnaJ"/>
    <property type="match status" value="1"/>
</dbReference>
<reference evidence="4" key="1">
    <citation type="submission" date="2017-01" db="EMBL/GenBank/DDBJ databases">
        <title>Comparative genomics of anhydrobiosis in the tardigrade Hypsibius dujardini.</title>
        <authorList>
            <person name="Yoshida Y."/>
            <person name="Koutsovoulos G."/>
            <person name="Laetsch D."/>
            <person name="Stevens L."/>
            <person name="Kumar S."/>
            <person name="Horikawa D."/>
            <person name="Ishino K."/>
            <person name="Komine S."/>
            <person name="Tomita M."/>
            <person name="Blaxter M."/>
            <person name="Arakawa K."/>
        </authorList>
    </citation>
    <scope>NUCLEOTIDE SEQUENCE [LARGE SCALE GENOMIC DNA]</scope>
    <source>
        <strain evidence="4">Z151</strain>
    </source>
</reference>
<dbReference type="Pfam" id="PF00226">
    <property type="entry name" value="DnaJ"/>
    <property type="match status" value="1"/>
</dbReference>
<evidence type="ECO:0000256" key="1">
    <source>
        <dbReference type="ARBA" id="ARBA00023186"/>
    </source>
</evidence>
<dbReference type="InterPro" id="IPR001623">
    <property type="entry name" value="DnaJ_domain"/>
</dbReference>
<dbReference type="GO" id="GO:0051082">
    <property type="term" value="F:unfolded protein binding"/>
    <property type="evidence" value="ECO:0007669"/>
    <property type="project" value="InterPro"/>
</dbReference>
<dbReference type="Gene3D" id="1.10.287.110">
    <property type="entry name" value="DnaJ domain"/>
    <property type="match status" value="1"/>
</dbReference>
<dbReference type="SUPFAM" id="SSF49493">
    <property type="entry name" value="HSP40/DnaJ peptide-binding domain"/>
    <property type="match status" value="2"/>
</dbReference>
<dbReference type="EMBL" id="MTYJ01000176">
    <property type="protein sequence ID" value="OWA49873.1"/>
    <property type="molecule type" value="Genomic_DNA"/>
</dbReference>
<dbReference type="PROSITE" id="PS00636">
    <property type="entry name" value="DNAJ_1"/>
    <property type="match status" value="1"/>
</dbReference>
<proteinExistence type="predicted"/>
<evidence type="ECO:0000259" key="2">
    <source>
        <dbReference type="PROSITE" id="PS50076"/>
    </source>
</evidence>
<dbReference type="Pfam" id="PF01556">
    <property type="entry name" value="DnaJ_C"/>
    <property type="match status" value="1"/>
</dbReference>
<dbReference type="CDD" id="cd06257">
    <property type="entry name" value="DnaJ"/>
    <property type="match status" value="1"/>
</dbReference>
<feature type="domain" description="J" evidence="2">
    <location>
        <begin position="4"/>
        <end position="70"/>
    </location>
</feature>
<dbReference type="InterPro" id="IPR008971">
    <property type="entry name" value="HSP40/DnaJ_pept-bd"/>
</dbReference>
<dbReference type="PANTHER" id="PTHR24078:SF553">
    <property type="entry name" value="DNAJ HOMOLOG SUBFAMILY B MEMBER 5"/>
    <property type="match status" value="1"/>
</dbReference>